<accession>A0A2S8GCR9</accession>
<protein>
    <submittedName>
        <fullName evidence="1">Uncharacterized protein</fullName>
    </submittedName>
</protein>
<dbReference type="RefSeq" id="WP_105338837.1">
    <property type="nucleotide sequence ID" value="NZ_PUHZ01000025.1"/>
</dbReference>
<comment type="caution">
    <text evidence="1">The sequence shown here is derived from an EMBL/GenBank/DDBJ whole genome shotgun (WGS) entry which is preliminary data.</text>
</comment>
<proteinExistence type="predicted"/>
<organism evidence="1 2">
    <name type="scientific">Blastopirellula marina</name>
    <dbReference type="NCBI Taxonomy" id="124"/>
    <lineage>
        <taxon>Bacteria</taxon>
        <taxon>Pseudomonadati</taxon>
        <taxon>Planctomycetota</taxon>
        <taxon>Planctomycetia</taxon>
        <taxon>Pirellulales</taxon>
        <taxon>Pirellulaceae</taxon>
        <taxon>Blastopirellula</taxon>
    </lineage>
</organism>
<dbReference type="Proteomes" id="UP000237819">
    <property type="component" value="Unassembled WGS sequence"/>
</dbReference>
<dbReference type="OrthoDB" id="287689at2"/>
<gene>
    <name evidence="1" type="ORF">C5Y93_28350</name>
</gene>
<evidence type="ECO:0000313" key="2">
    <source>
        <dbReference type="Proteomes" id="UP000237819"/>
    </source>
</evidence>
<sequence>MDERDELLAAICEENSATMEDLQDQYGPESYGNHESVDRIYLSEATWSEHVAGHPSILLDPEAYQKAIQISELMAELHEHMSAKD</sequence>
<reference evidence="1 2" key="1">
    <citation type="submission" date="2018-02" db="EMBL/GenBank/DDBJ databases">
        <title>Comparative genomes isolates from brazilian mangrove.</title>
        <authorList>
            <person name="Araujo J.E."/>
            <person name="Taketani R.G."/>
            <person name="Silva M.C.P."/>
            <person name="Loureco M.V."/>
            <person name="Andreote F.D."/>
        </authorList>
    </citation>
    <scope>NUCLEOTIDE SEQUENCE [LARGE SCALE GENOMIC DNA]</scope>
    <source>
        <strain evidence="1 2">Nap-Phe MGV</strain>
    </source>
</reference>
<dbReference type="EMBL" id="PUHZ01000025">
    <property type="protein sequence ID" value="PQO42256.1"/>
    <property type="molecule type" value="Genomic_DNA"/>
</dbReference>
<evidence type="ECO:0000313" key="1">
    <source>
        <dbReference type="EMBL" id="PQO42256.1"/>
    </source>
</evidence>
<name>A0A2S8GCR9_9BACT</name>
<dbReference type="AlphaFoldDB" id="A0A2S8GCR9"/>